<keyword evidence="1" id="KW-0812">Transmembrane</keyword>
<keyword evidence="4" id="KW-1185">Reference proteome</keyword>
<accession>A0AA39PIC1</accession>
<feature type="transmembrane region" description="Helical" evidence="1">
    <location>
        <begin position="51"/>
        <end position="77"/>
    </location>
</feature>
<dbReference type="PANTHER" id="PTHR40465">
    <property type="entry name" value="CHROMOSOME 1, WHOLE GENOME SHOTGUN SEQUENCE"/>
    <property type="match status" value="1"/>
</dbReference>
<gene>
    <name evidence="3" type="ORF">IW261DRAFT_1605024</name>
</gene>
<feature type="domain" description="DUF6534" evidence="2">
    <location>
        <begin position="170"/>
        <end position="255"/>
    </location>
</feature>
<dbReference type="PANTHER" id="PTHR40465:SF1">
    <property type="entry name" value="DUF6534 DOMAIN-CONTAINING PROTEIN"/>
    <property type="match status" value="1"/>
</dbReference>
<evidence type="ECO:0000256" key="1">
    <source>
        <dbReference type="SAM" id="Phobius"/>
    </source>
</evidence>
<dbReference type="Pfam" id="PF20152">
    <property type="entry name" value="DUF6534"/>
    <property type="match status" value="1"/>
</dbReference>
<sequence length="326" mass="36577">MQPVPAGYPIAELSGPIVIGFLLNWGLFGALSAQLYLYYLAFPDDRRLLKYLVYGIYIIEFVQTMIVTCDKFAALGYGFGDIEALTGMYHSWLTVPIMSAAAASVGQVFYAYRIFVVSKSRIIPIFIICVSLTSSVAAVITGVYAFQAGSVIKLNSWKTTITIGIWCRASALCDILIAIYMTYYLMRNTYDFRHTRMLVTRIIRLTIETGSMTAVVALLTVILFLVFPHKPLYTTPALLMPKLYTNTIYMVLNSRIRIIGGRDIYISSTDMSFTTTTIRDVISQSGDGMQVRVPVVAMPNEVFNDDYEMGQITDKLQEGRKSFLRD</sequence>
<feature type="transmembrane region" description="Helical" evidence="1">
    <location>
        <begin position="233"/>
        <end position="252"/>
    </location>
</feature>
<organism evidence="3 4">
    <name type="scientific">Armillaria novae-zelandiae</name>
    <dbReference type="NCBI Taxonomy" id="153914"/>
    <lineage>
        <taxon>Eukaryota</taxon>
        <taxon>Fungi</taxon>
        <taxon>Dikarya</taxon>
        <taxon>Basidiomycota</taxon>
        <taxon>Agaricomycotina</taxon>
        <taxon>Agaricomycetes</taxon>
        <taxon>Agaricomycetidae</taxon>
        <taxon>Agaricales</taxon>
        <taxon>Marasmiineae</taxon>
        <taxon>Physalacriaceae</taxon>
        <taxon>Armillaria</taxon>
    </lineage>
</organism>
<dbReference type="EMBL" id="JAUEPR010000005">
    <property type="protein sequence ID" value="KAK0484818.1"/>
    <property type="molecule type" value="Genomic_DNA"/>
</dbReference>
<reference evidence="3" key="1">
    <citation type="submission" date="2023-06" db="EMBL/GenBank/DDBJ databases">
        <authorList>
            <consortium name="Lawrence Berkeley National Laboratory"/>
            <person name="Ahrendt S."/>
            <person name="Sahu N."/>
            <person name="Indic B."/>
            <person name="Wong-Bajracharya J."/>
            <person name="Merenyi Z."/>
            <person name="Ke H.-M."/>
            <person name="Monk M."/>
            <person name="Kocsube S."/>
            <person name="Drula E."/>
            <person name="Lipzen A."/>
            <person name="Balint B."/>
            <person name="Henrissat B."/>
            <person name="Andreopoulos B."/>
            <person name="Martin F.M."/>
            <person name="Harder C.B."/>
            <person name="Rigling D."/>
            <person name="Ford K.L."/>
            <person name="Foster G.D."/>
            <person name="Pangilinan J."/>
            <person name="Papanicolaou A."/>
            <person name="Barry K."/>
            <person name="LaButti K."/>
            <person name="Viragh M."/>
            <person name="Koriabine M."/>
            <person name="Yan M."/>
            <person name="Riley R."/>
            <person name="Champramary S."/>
            <person name="Plett K.L."/>
            <person name="Tsai I.J."/>
            <person name="Slot J."/>
            <person name="Sipos G."/>
            <person name="Plett J."/>
            <person name="Nagy L.G."/>
            <person name="Grigoriev I.V."/>
        </authorList>
    </citation>
    <scope>NUCLEOTIDE SEQUENCE</scope>
    <source>
        <strain evidence="3">ICMP 16352</strain>
    </source>
</reference>
<feature type="transmembrane region" description="Helical" evidence="1">
    <location>
        <begin position="17"/>
        <end position="39"/>
    </location>
</feature>
<feature type="transmembrane region" description="Helical" evidence="1">
    <location>
        <begin position="205"/>
        <end position="227"/>
    </location>
</feature>
<evidence type="ECO:0000313" key="4">
    <source>
        <dbReference type="Proteomes" id="UP001175227"/>
    </source>
</evidence>
<comment type="caution">
    <text evidence="3">The sequence shown here is derived from an EMBL/GenBank/DDBJ whole genome shotgun (WGS) entry which is preliminary data.</text>
</comment>
<keyword evidence="1" id="KW-1133">Transmembrane helix</keyword>
<evidence type="ECO:0000313" key="3">
    <source>
        <dbReference type="EMBL" id="KAK0484818.1"/>
    </source>
</evidence>
<keyword evidence="1" id="KW-0472">Membrane</keyword>
<feature type="transmembrane region" description="Helical" evidence="1">
    <location>
        <begin position="89"/>
        <end position="110"/>
    </location>
</feature>
<feature type="transmembrane region" description="Helical" evidence="1">
    <location>
        <begin position="163"/>
        <end position="185"/>
    </location>
</feature>
<proteinExistence type="predicted"/>
<evidence type="ECO:0000259" key="2">
    <source>
        <dbReference type="Pfam" id="PF20152"/>
    </source>
</evidence>
<dbReference type="InterPro" id="IPR045339">
    <property type="entry name" value="DUF6534"/>
</dbReference>
<dbReference type="AlphaFoldDB" id="A0AA39PIC1"/>
<dbReference type="Proteomes" id="UP001175227">
    <property type="component" value="Unassembled WGS sequence"/>
</dbReference>
<feature type="transmembrane region" description="Helical" evidence="1">
    <location>
        <begin position="122"/>
        <end position="143"/>
    </location>
</feature>
<protein>
    <recommendedName>
        <fullName evidence="2">DUF6534 domain-containing protein</fullName>
    </recommendedName>
</protein>
<name>A0AA39PIC1_9AGAR</name>